<keyword evidence="2" id="KW-1185">Reference proteome</keyword>
<reference evidence="1" key="1">
    <citation type="submission" date="2019-08" db="EMBL/GenBank/DDBJ databases">
        <title>Genome sequence of Clostridiales bacterium MT110.</title>
        <authorList>
            <person name="Cao J."/>
        </authorList>
    </citation>
    <scope>NUCLEOTIDE SEQUENCE</scope>
    <source>
        <strain evidence="1">MT110</strain>
    </source>
</reference>
<organism evidence="1 2">
    <name type="scientific">Anoxybacterium hadale</name>
    <dbReference type="NCBI Taxonomy" id="3408580"/>
    <lineage>
        <taxon>Bacteria</taxon>
        <taxon>Bacillati</taxon>
        <taxon>Bacillota</taxon>
        <taxon>Clostridia</taxon>
        <taxon>Peptostreptococcales</taxon>
        <taxon>Anaerovoracaceae</taxon>
        <taxon>Anoxybacterium</taxon>
    </lineage>
</organism>
<sequence>MKSKVLVIDDEAMICKTLKAGLCDMGYSVETAFNKEDALRKAASFKPSLVLTDMRLGNDNGIELIDDIKRIDHDIEVIVMTAYSDIVSAVSAIKKGAFDYINKPFELDEIGIILERALENYKIKNKILILEKQNQCFEETMVGQSDLMKDVYEKIEILSQNDSVTVLILGETGTGKELVADAIHNHSIRGEFPILKINCSAIPGHLVESELFGFEKNAFTGAGMKKKGLLEIANGGTVFLDELGEIPLDIQAKLLRFLEERKFRRIGGLEDIEVDIRIITATNKDLGLAVKEKTFREDLYYRLNVVPITVPPLRDRGNDILLLAKYFLKKYNKTFKKEIKGFDGQAERVLLLYPWPGNIRELKNVIERIVLLTNDEWIAQKHLPLEIGRIGQAGSEDFADVPAETAKGDENSGSDTGSEGRFSLDYKLDAIEKGYLVKALEKHGGNQTKAAEELGVSRFALRRKMEKHNLLEN</sequence>
<evidence type="ECO:0000313" key="2">
    <source>
        <dbReference type="Proteomes" id="UP000594014"/>
    </source>
</evidence>
<name>A0ACD1A6V4_9FIRM</name>
<dbReference type="Proteomes" id="UP000594014">
    <property type="component" value="Chromosome"/>
</dbReference>
<dbReference type="EMBL" id="CP042469">
    <property type="protein sequence ID" value="QOX62134.1"/>
    <property type="molecule type" value="Genomic_DNA"/>
</dbReference>
<evidence type="ECO:0000313" key="1">
    <source>
        <dbReference type="EMBL" id="QOX62134.1"/>
    </source>
</evidence>
<proteinExistence type="predicted"/>
<gene>
    <name evidence="1" type="ORF">FRZ06_01595</name>
</gene>
<accession>A0ACD1A6V4</accession>
<protein>
    <submittedName>
        <fullName evidence="1">Sigma-54-dependent Fis family transcriptional regulator</fullName>
    </submittedName>
</protein>